<feature type="domain" description="GGDEF" evidence="2">
    <location>
        <begin position="380"/>
        <end position="508"/>
    </location>
</feature>
<dbReference type="EMBL" id="FPHB01000022">
    <property type="protein sequence ID" value="SFV53778.1"/>
    <property type="molecule type" value="Genomic_DNA"/>
</dbReference>
<organism evidence="3">
    <name type="scientific">hydrothermal vent metagenome</name>
    <dbReference type="NCBI Taxonomy" id="652676"/>
    <lineage>
        <taxon>unclassified sequences</taxon>
        <taxon>metagenomes</taxon>
        <taxon>ecological metagenomes</taxon>
    </lineage>
</organism>
<dbReference type="Gene3D" id="3.30.70.270">
    <property type="match status" value="1"/>
</dbReference>
<dbReference type="InterPro" id="IPR043128">
    <property type="entry name" value="Rev_trsase/Diguanyl_cyclase"/>
</dbReference>
<keyword evidence="1" id="KW-1133">Transmembrane helix</keyword>
<dbReference type="NCBIfam" id="TIGR00254">
    <property type="entry name" value="GGDEF"/>
    <property type="match status" value="1"/>
</dbReference>
<evidence type="ECO:0000256" key="1">
    <source>
        <dbReference type="SAM" id="Phobius"/>
    </source>
</evidence>
<dbReference type="InterPro" id="IPR000160">
    <property type="entry name" value="GGDEF_dom"/>
</dbReference>
<dbReference type="FunFam" id="3.30.70.270:FF:000001">
    <property type="entry name" value="Diguanylate cyclase domain protein"/>
    <property type="match status" value="1"/>
</dbReference>
<evidence type="ECO:0000313" key="4">
    <source>
        <dbReference type="EMBL" id="SFV75547.1"/>
    </source>
</evidence>
<dbReference type="GO" id="GO:0052621">
    <property type="term" value="F:diguanylate cyclase activity"/>
    <property type="evidence" value="ECO:0007669"/>
    <property type="project" value="TreeGrafter"/>
</dbReference>
<dbReference type="SUPFAM" id="SSF55073">
    <property type="entry name" value="Nucleotide cyclase"/>
    <property type="match status" value="1"/>
</dbReference>
<protein>
    <submittedName>
        <fullName evidence="3">Diguanylate cyclase (GGDEF domain)</fullName>
    </submittedName>
</protein>
<sequence length="509" mass="59346">MFVIFLSTLFGFSLLLFLIYYTESSVAKNEALVTNVEKLKSDMLMLRRHEKDFLLRKNLKYRDKFLTSYAVAVQNAKLLEQKLNSAGFNSNDVTNYIHIIEKYKESFLKLVKEQIVIGLNEKKGLYGALRESVHKVQNYAKSLHNWELLARVYELRKNEKDFMLRKDLKYIKEHKQHFLTLLPLVHNAQMVKYLKIYQKDLMNLVNAEVVIGLNEKVGMRGEMRNTIHKTETLLQELEKSTIAFGITQRHSILVMSFSIAFFFIILLLLIHLLISNSFVYSIEKFKIGLVNFFNFLDKKQDTIETIQVDSNDEIGKMAEVVNTHIEQTIAILKSEKDSINKSISTLEKMVYTDTLTQTYTRQKLINALEKEKENKKRYGDHISLIMLDIDHFKNINDTYGHIIGDKVLITLAKIIKKHLRVNDIFSRWGGEEFLILLPRTKLEDAYNKANQLRQALEEYKDDEIPKFTASFGVTEVLESDGNESCFIRVDKALYLAKRKRNDVVLLKDS</sequence>
<dbReference type="PROSITE" id="PS50887">
    <property type="entry name" value="GGDEF"/>
    <property type="match status" value="1"/>
</dbReference>
<dbReference type="InterPro" id="IPR050469">
    <property type="entry name" value="Diguanylate_Cyclase"/>
</dbReference>
<dbReference type="CDD" id="cd01949">
    <property type="entry name" value="GGDEF"/>
    <property type="match status" value="1"/>
</dbReference>
<dbReference type="EMBL" id="FPHP01000043">
    <property type="protein sequence ID" value="SFV75547.1"/>
    <property type="molecule type" value="Genomic_DNA"/>
</dbReference>
<accession>A0A1W1BJT7</accession>
<feature type="transmembrane region" description="Helical" evidence="1">
    <location>
        <begin position="252"/>
        <end position="274"/>
    </location>
</feature>
<keyword evidence="1" id="KW-0472">Membrane</keyword>
<name>A0A1W1BJT7_9ZZZZ</name>
<dbReference type="AlphaFoldDB" id="A0A1W1BJT7"/>
<keyword evidence="1" id="KW-0812">Transmembrane</keyword>
<reference evidence="3" key="1">
    <citation type="submission" date="2016-10" db="EMBL/GenBank/DDBJ databases">
        <authorList>
            <person name="de Groot N.N."/>
        </authorList>
    </citation>
    <scope>NUCLEOTIDE SEQUENCE</scope>
</reference>
<evidence type="ECO:0000313" key="3">
    <source>
        <dbReference type="EMBL" id="SFV53778.1"/>
    </source>
</evidence>
<dbReference type="Pfam" id="PF00990">
    <property type="entry name" value="GGDEF"/>
    <property type="match status" value="1"/>
</dbReference>
<dbReference type="SMART" id="SM01358">
    <property type="entry name" value="HBM"/>
    <property type="match status" value="1"/>
</dbReference>
<dbReference type="InterPro" id="IPR029787">
    <property type="entry name" value="Nucleotide_cyclase"/>
</dbReference>
<gene>
    <name evidence="4" type="ORF">MNB_SM-3-631</name>
    <name evidence="3" type="ORF">MNB_SM-7-969</name>
</gene>
<proteinExistence type="predicted"/>
<evidence type="ECO:0000259" key="2">
    <source>
        <dbReference type="PROSITE" id="PS50887"/>
    </source>
</evidence>
<dbReference type="InterPro" id="IPR032255">
    <property type="entry name" value="HBM"/>
</dbReference>
<dbReference type="PANTHER" id="PTHR45138:SF9">
    <property type="entry name" value="DIGUANYLATE CYCLASE DGCM-RELATED"/>
    <property type="match status" value="1"/>
</dbReference>
<dbReference type="SMART" id="SM00267">
    <property type="entry name" value="GGDEF"/>
    <property type="match status" value="1"/>
</dbReference>
<dbReference type="PANTHER" id="PTHR45138">
    <property type="entry name" value="REGULATORY COMPONENTS OF SENSORY TRANSDUCTION SYSTEM"/>
    <property type="match status" value="1"/>
</dbReference>